<dbReference type="AlphaFoldDB" id="A0A841MEQ6"/>
<evidence type="ECO:0008006" key="5">
    <source>
        <dbReference type="Google" id="ProtNLM"/>
    </source>
</evidence>
<evidence type="ECO:0000313" key="3">
    <source>
        <dbReference type="EMBL" id="MBB6326592.1"/>
    </source>
</evidence>
<organism evidence="3 4">
    <name type="scientific">Algoriphagus iocasae</name>
    <dbReference type="NCBI Taxonomy" id="1836499"/>
    <lineage>
        <taxon>Bacteria</taxon>
        <taxon>Pseudomonadati</taxon>
        <taxon>Bacteroidota</taxon>
        <taxon>Cytophagia</taxon>
        <taxon>Cytophagales</taxon>
        <taxon>Cyclobacteriaceae</taxon>
        <taxon>Algoriphagus</taxon>
    </lineage>
</organism>
<reference evidence="3 4" key="1">
    <citation type="submission" date="2020-08" db="EMBL/GenBank/DDBJ databases">
        <title>Genomic Encyclopedia of Type Strains, Phase IV (KMG-IV): sequencing the most valuable type-strain genomes for metagenomic binning, comparative biology and taxonomic classification.</title>
        <authorList>
            <person name="Goeker M."/>
        </authorList>
    </citation>
    <scope>NUCLEOTIDE SEQUENCE [LARGE SCALE GENOMIC DNA]</scope>
    <source>
        <strain evidence="3 4">DSM 102044</strain>
    </source>
</reference>
<name>A0A841MEQ6_9BACT</name>
<evidence type="ECO:0000259" key="1">
    <source>
        <dbReference type="Pfam" id="PF01841"/>
    </source>
</evidence>
<dbReference type="Pfam" id="PF01841">
    <property type="entry name" value="Transglut_core"/>
    <property type="match status" value="1"/>
</dbReference>
<dbReference type="Gene3D" id="2.60.120.1130">
    <property type="match status" value="1"/>
</dbReference>
<feature type="domain" description="Transglutaminase-like" evidence="1">
    <location>
        <begin position="299"/>
        <end position="361"/>
    </location>
</feature>
<dbReference type="Gene3D" id="2.60.40.3140">
    <property type="match status" value="1"/>
</dbReference>
<dbReference type="InterPro" id="IPR024618">
    <property type="entry name" value="DUF3857"/>
</dbReference>
<accession>A0A841MEQ6</accession>
<dbReference type="Gene3D" id="3.10.620.30">
    <property type="match status" value="1"/>
</dbReference>
<feature type="domain" description="DUF3857" evidence="2">
    <location>
        <begin position="67"/>
        <end position="221"/>
    </location>
</feature>
<protein>
    <recommendedName>
        <fullName evidence="5">DUF3857 domain-containing protein</fullName>
    </recommendedName>
</protein>
<evidence type="ECO:0000313" key="4">
    <source>
        <dbReference type="Proteomes" id="UP000588604"/>
    </source>
</evidence>
<keyword evidence="4" id="KW-1185">Reference proteome</keyword>
<dbReference type="InterPro" id="IPR002931">
    <property type="entry name" value="Transglutaminase-like"/>
</dbReference>
<sequence>MKSCFRGILFLVFSILLNPKLSYSQIEFGQYSEEELSLTQVPFEPDAQIVTLWEEANSYFMVTGLHTNYHFRYKVLDDRVENFGNIIIPFYRGKSLVEDIVKVEAQVSYIENGQRISKMLTKENIKEVSIGNGQFEIRLIFPHVKKGSILEYRYKKIDHQYGILEGWSFQGTYPALVSKFTFKAPDFFQYQMIQQGKKVAEVASISPKKNLFSWERRDVPSLPNEPYVGNFINYEERVDGYLYSSEYVNPEKLEESEMVYATWNQLANRWLEMDEVESYVYADPEAIPEFPKLKLDSLSKLDQAKTIFEYVSNNIELKRSNWLEPYYSIYGLLQKKEGNSIDKNLLLTYLLRRQGIAADMVLINDRFRGRSQLIEVPFINQFQSGIVKAKIDDKDYLLDASDSVTPFGLLAHNKLVERGFILEKDHGRLEELQHQFRSGSIQNINLEWNDSSGFVYKNQIKLFDHEALKFGKLLEGLKADEKVWKKDTRIEYGEIENFSVVDELSSKRSISISFNSKLISEEPNLIVVMPFQFSEYLKNPFTQESRLLPVEYEFPSFENINATITIPEGFVVDDYPETMTLTIPSKKVKFTYQSFLGEKELKFSSRTEVSTYTFSASEYQDLKFIMESISVQLNSPVTLRKVINP</sequence>
<comment type="caution">
    <text evidence="3">The sequence shown here is derived from an EMBL/GenBank/DDBJ whole genome shotgun (WGS) entry which is preliminary data.</text>
</comment>
<dbReference type="EMBL" id="JACIJO010000002">
    <property type="protein sequence ID" value="MBB6326592.1"/>
    <property type="molecule type" value="Genomic_DNA"/>
</dbReference>
<gene>
    <name evidence="3" type="ORF">FHS59_002220</name>
</gene>
<dbReference type="RefSeq" id="WP_184495187.1">
    <property type="nucleotide sequence ID" value="NZ_JACIJO010000002.1"/>
</dbReference>
<dbReference type="Proteomes" id="UP000588604">
    <property type="component" value="Unassembled WGS sequence"/>
</dbReference>
<dbReference type="InterPro" id="IPR038765">
    <property type="entry name" value="Papain-like_cys_pep_sf"/>
</dbReference>
<dbReference type="SUPFAM" id="SSF54001">
    <property type="entry name" value="Cysteine proteinases"/>
    <property type="match status" value="1"/>
</dbReference>
<proteinExistence type="predicted"/>
<evidence type="ECO:0000259" key="2">
    <source>
        <dbReference type="Pfam" id="PF12969"/>
    </source>
</evidence>
<dbReference type="Pfam" id="PF12969">
    <property type="entry name" value="DUF3857"/>
    <property type="match status" value="1"/>
</dbReference>